<evidence type="ECO:0000256" key="3">
    <source>
        <dbReference type="ARBA" id="ARBA00022598"/>
    </source>
</evidence>
<evidence type="ECO:0000256" key="5">
    <source>
        <dbReference type="ARBA" id="ARBA00022840"/>
    </source>
</evidence>
<comment type="subunit">
    <text evidence="2">Heterotrimer of A, B and C subunits.</text>
</comment>
<evidence type="ECO:0000256" key="11">
    <source>
        <dbReference type="SAM" id="MobiDB-lite"/>
    </source>
</evidence>
<comment type="caution">
    <text evidence="13">The sequence shown here is derived from an EMBL/GenBank/DDBJ whole genome shotgun (WGS) entry which is preliminary data.</text>
</comment>
<dbReference type="Pfam" id="PF02934">
    <property type="entry name" value="GatB_N"/>
    <property type="match status" value="1"/>
</dbReference>
<dbReference type="InterPro" id="IPR017958">
    <property type="entry name" value="Gln-tRNA_amidoTrfase_suB_CS"/>
</dbReference>
<evidence type="ECO:0000256" key="8">
    <source>
        <dbReference type="ARBA" id="ARBA00047380"/>
    </source>
</evidence>
<dbReference type="FunFam" id="1.10.10.410:FF:000001">
    <property type="entry name" value="Aspartyl/glutamyl-tRNA(Asn/Gln) amidotransferase subunit B"/>
    <property type="match status" value="1"/>
</dbReference>
<comment type="catalytic activity">
    <reaction evidence="9 10">
        <text>L-glutamyl-tRNA(Gln) + L-glutamine + ATP + H2O = L-glutaminyl-tRNA(Gln) + L-glutamate + ADP + phosphate + H(+)</text>
        <dbReference type="Rhea" id="RHEA:17521"/>
        <dbReference type="Rhea" id="RHEA-COMP:9681"/>
        <dbReference type="Rhea" id="RHEA-COMP:9684"/>
        <dbReference type="ChEBI" id="CHEBI:15377"/>
        <dbReference type="ChEBI" id="CHEBI:15378"/>
        <dbReference type="ChEBI" id="CHEBI:29985"/>
        <dbReference type="ChEBI" id="CHEBI:30616"/>
        <dbReference type="ChEBI" id="CHEBI:43474"/>
        <dbReference type="ChEBI" id="CHEBI:58359"/>
        <dbReference type="ChEBI" id="CHEBI:78520"/>
        <dbReference type="ChEBI" id="CHEBI:78521"/>
        <dbReference type="ChEBI" id="CHEBI:456216"/>
    </reaction>
</comment>
<dbReference type="NCBIfam" id="NF004012">
    <property type="entry name" value="PRK05477.1-2"/>
    <property type="match status" value="1"/>
</dbReference>
<dbReference type="NCBIfam" id="TIGR00133">
    <property type="entry name" value="gatB"/>
    <property type="match status" value="1"/>
</dbReference>
<comment type="subcellular location">
    <subcellularLocation>
        <location evidence="10">Mitochondrion</location>
    </subcellularLocation>
    <subcellularLocation>
        <location evidence="10">Plastid</location>
        <location evidence="10">Chloroplast</location>
    </subcellularLocation>
</comment>
<comment type="function">
    <text evidence="7">Allows the formation of correctly charged Asn-tRNA(Asn) or Gln-tRNA(Gln) through the transamidation of misacylated Asp-tRNA(Asn) or Glu-tRNA(Gln) in organisms which lack either or both of asparaginyl-tRNA or glutaminyl-tRNA synthetases. The reaction takes place in the presence of glutamine and ATP through an activated phospho-Asp-tRNA(Asn) or phospho-Glu-tRNA(Gln).</text>
</comment>
<dbReference type="PROSITE" id="PS01234">
    <property type="entry name" value="GATB"/>
    <property type="match status" value="1"/>
</dbReference>
<dbReference type="Pfam" id="PF02637">
    <property type="entry name" value="GatB_Yqey"/>
    <property type="match status" value="1"/>
</dbReference>
<dbReference type="GO" id="GO:0070681">
    <property type="term" value="P:glutaminyl-tRNAGln biosynthesis via transamidation"/>
    <property type="evidence" value="ECO:0007669"/>
    <property type="project" value="UniProtKB-UniRule"/>
</dbReference>
<dbReference type="FunFam" id="1.10.150.380:FF:000001">
    <property type="entry name" value="Aspartyl/glutamyl-tRNA(Asn/Gln) amidotransferase subunit B"/>
    <property type="match status" value="1"/>
</dbReference>
<dbReference type="Gene3D" id="1.10.10.410">
    <property type="match status" value="1"/>
</dbReference>
<feature type="region of interest" description="Disordered" evidence="11">
    <location>
        <begin position="45"/>
        <end position="73"/>
    </location>
</feature>
<dbReference type="SUPFAM" id="SSF89095">
    <property type="entry name" value="GatB/YqeY motif"/>
    <property type="match status" value="1"/>
</dbReference>
<evidence type="ECO:0000256" key="1">
    <source>
        <dbReference type="ARBA" id="ARBA00005306"/>
    </source>
</evidence>
<dbReference type="InterPro" id="IPR003789">
    <property type="entry name" value="Asn/Gln_tRNA_amidoTrase-B-like"/>
</dbReference>
<dbReference type="InterPro" id="IPR006075">
    <property type="entry name" value="Asn/Gln-tRNA_Trfase_suB/E_cat"/>
</dbReference>
<keyword evidence="14" id="KW-1185">Reference proteome</keyword>
<dbReference type="InterPro" id="IPR017959">
    <property type="entry name" value="Asn/Gln-tRNA_amidoTrfase_suB/E"/>
</dbReference>
<keyword evidence="10" id="KW-0150">Chloroplast</keyword>
<keyword evidence="4 10" id="KW-0547">Nucleotide-binding</keyword>
<feature type="compositionally biased region" description="Polar residues" evidence="11">
    <location>
        <begin position="45"/>
        <end position="59"/>
    </location>
</feature>
<evidence type="ECO:0000256" key="2">
    <source>
        <dbReference type="ARBA" id="ARBA00011123"/>
    </source>
</evidence>
<dbReference type="GO" id="GO:0030956">
    <property type="term" value="C:glutamyl-tRNA(Gln) amidotransferase complex"/>
    <property type="evidence" value="ECO:0007669"/>
    <property type="project" value="UniProtKB-UniRule"/>
</dbReference>
<accession>A0A843WLX5</accession>
<dbReference type="EC" id="6.3.5.-" evidence="10"/>
<dbReference type="EMBL" id="NMUH01004178">
    <property type="protein sequence ID" value="MQM08666.1"/>
    <property type="molecule type" value="Genomic_DNA"/>
</dbReference>
<dbReference type="GO" id="GO:0005739">
    <property type="term" value="C:mitochondrion"/>
    <property type="evidence" value="ECO:0007669"/>
    <property type="project" value="UniProtKB-SubCell"/>
</dbReference>
<keyword evidence="6 10" id="KW-0648">Protein biosynthesis</keyword>
<evidence type="ECO:0000256" key="7">
    <source>
        <dbReference type="ARBA" id="ARBA00024799"/>
    </source>
</evidence>
<evidence type="ECO:0000256" key="10">
    <source>
        <dbReference type="HAMAP-Rule" id="MF_03147"/>
    </source>
</evidence>
<dbReference type="PANTHER" id="PTHR11659">
    <property type="entry name" value="GLUTAMYL-TRNA GLN AMIDOTRANSFERASE SUBUNIT B MITOCHONDRIAL AND PROKARYOTIC PET112-RELATED"/>
    <property type="match status" value="1"/>
</dbReference>
<name>A0A843WLX5_COLES</name>
<evidence type="ECO:0000256" key="9">
    <source>
        <dbReference type="ARBA" id="ARBA00047913"/>
    </source>
</evidence>
<evidence type="ECO:0000259" key="12">
    <source>
        <dbReference type="SMART" id="SM00845"/>
    </source>
</evidence>
<dbReference type="InterPro" id="IPR042114">
    <property type="entry name" value="GatB_C_1"/>
</dbReference>
<evidence type="ECO:0000313" key="13">
    <source>
        <dbReference type="EMBL" id="MQM08666.1"/>
    </source>
</evidence>
<keyword evidence="5 10" id="KW-0067">ATP-binding</keyword>
<feature type="domain" description="Asn/Gln amidotransferase" evidence="12">
    <location>
        <begin position="410"/>
        <end position="534"/>
    </location>
</feature>
<dbReference type="HAMAP" id="MF_00121">
    <property type="entry name" value="GatB"/>
    <property type="match status" value="1"/>
</dbReference>
<evidence type="ECO:0000256" key="4">
    <source>
        <dbReference type="ARBA" id="ARBA00022741"/>
    </source>
</evidence>
<dbReference type="GO" id="GO:0009507">
    <property type="term" value="C:chloroplast"/>
    <property type="evidence" value="ECO:0007669"/>
    <property type="project" value="UniProtKB-SubCell"/>
</dbReference>
<comment type="subunit">
    <text evidence="10">Subunit of the heterotrimeric GatCAB amidotransferase (AdT) complex, composed of A, B and C subunits.</text>
</comment>
<dbReference type="InterPro" id="IPR023168">
    <property type="entry name" value="GatB_Yqey_C_2"/>
</dbReference>
<gene>
    <name evidence="10" type="primary">GATB</name>
    <name evidence="13" type="ORF">Taro_041525</name>
</gene>
<keyword evidence="10" id="KW-0934">Plastid</keyword>
<dbReference type="GO" id="GO:0050567">
    <property type="term" value="F:glutaminyl-tRNA synthase (glutamine-hydrolyzing) activity"/>
    <property type="evidence" value="ECO:0007669"/>
    <property type="project" value="UniProtKB-UniRule"/>
</dbReference>
<evidence type="ECO:0000313" key="14">
    <source>
        <dbReference type="Proteomes" id="UP000652761"/>
    </source>
</evidence>
<comment type="similarity">
    <text evidence="1 10">Belongs to the GatB/GatE family. GatB subfamily.</text>
</comment>
<dbReference type="SUPFAM" id="SSF55931">
    <property type="entry name" value="Glutamine synthetase/guanido kinase"/>
    <property type="match status" value="1"/>
</dbReference>
<proteinExistence type="inferred from homology"/>
<keyword evidence="10" id="KW-0496">Mitochondrion</keyword>
<comment type="function">
    <text evidence="10">Allows the formation of correctly charged Gln-tRNA(Gln) through the transamidation of misacylated Glu-tRNA(Gln) in chloroplasts and mitochondria. The reaction takes place in the presence of glutamine and ATP through an activated gamma-phospho-Glu-tRNA(Gln).</text>
</comment>
<dbReference type="InterPro" id="IPR004413">
    <property type="entry name" value="GatB"/>
</dbReference>
<dbReference type="Gene3D" id="1.10.150.380">
    <property type="entry name" value="GatB domain, N-terminal subdomain"/>
    <property type="match status" value="1"/>
</dbReference>
<reference evidence="13" key="1">
    <citation type="submission" date="2017-07" db="EMBL/GenBank/DDBJ databases">
        <title>Taro Niue Genome Assembly and Annotation.</title>
        <authorList>
            <person name="Atibalentja N."/>
            <person name="Keating K."/>
            <person name="Fields C.J."/>
        </authorList>
    </citation>
    <scope>NUCLEOTIDE SEQUENCE</scope>
    <source>
        <strain evidence="13">Niue_2</strain>
        <tissue evidence="13">Leaf</tissue>
    </source>
</reference>
<evidence type="ECO:0000256" key="6">
    <source>
        <dbReference type="ARBA" id="ARBA00022917"/>
    </source>
</evidence>
<dbReference type="GO" id="GO:0032543">
    <property type="term" value="P:mitochondrial translation"/>
    <property type="evidence" value="ECO:0007669"/>
    <property type="project" value="UniProtKB-UniRule"/>
</dbReference>
<dbReference type="NCBIfam" id="NF004014">
    <property type="entry name" value="PRK05477.1-4"/>
    <property type="match status" value="1"/>
</dbReference>
<protein>
    <recommendedName>
        <fullName evidence="10">Glutamyl-tRNA(Gln) amidotransferase subunit B, chloroplastic/mitochondrial</fullName>
        <shortName evidence="10">Glu-AdT subunit B</shortName>
        <ecNumber evidence="10">6.3.5.-</ecNumber>
    </recommendedName>
</protein>
<sequence>MAAMGAAAYFRGLRTGNFFLGPSFLCRRRSRSLLFRMSSSTHAQTTTCRGAEAPQTQTRAAPEKRPQSQVRKNAEESAQGYEAIIGIETHVQLSTVTKAFCSCRYTYGSVPNTTVCPVCMGLPGTLPVLNAKVVEFAVKLGLALNCELSLASKFDRKQYFYPDLPKGYQISQFDIPIATRGYIDMDLPIEFGGGHRRYGITRVHMEEDAGKLLHLESGDYSQVDLNRAGVPLLEIVSEPDMRSGIEAAEYAAELQRMVRYLGVSNGNMQEGSLRCDVNISVRPIGQSQFGTKVEIKNMNSFSAMSRAIDFEICRQVNLHKQGQGDQIIQETRLWDDGSQKTVTMRKKEGLADYRYFPEPDLPEVMLSNDYIDAIRASLPELPEMKRRRYEQMGLSMQDVLFLANDDTVADFFDSAMKMGADAKLAANWIMGDIAAYLKSERLSISEIKLTPKELAELIASIKSGTISGKIGKEIVDPAAIEALVDQVLAENPKQLQQYRGGKTKLQGFFAGQVMKESKGKANPVLLNKILLEKLNSRKTINMERCLTVNLNIKFLLAGSSSCEHLSPLGGF</sequence>
<dbReference type="AlphaFoldDB" id="A0A843WLX5"/>
<dbReference type="Proteomes" id="UP000652761">
    <property type="component" value="Unassembled WGS sequence"/>
</dbReference>
<comment type="catalytic activity">
    <reaction evidence="8">
        <text>L-aspartyl-tRNA(Asn) + L-glutamine + ATP + H2O = L-asparaginyl-tRNA(Asn) + L-glutamate + ADP + phosphate + 2 H(+)</text>
        <dbReference type="Rhea" id="RHEA:14513"/>
        <dbReference type="Rhea" id="RHEA-COMP:9674"/>
        <dbReference type="Rhea" id="RHEA-COMP:9677"/>
        <dbReference type="ChEBI" id="CHEBI:15377"/>
        <dbReference type="ChEBI" id="CHEBI:15378"/>
        <dbReference type="ChEBI" id="CHEBI:29985"/>
        <dbReference type="ChEBI" id="CHEBI:30616"/>
        <dbReference type="ChEBI" id="CHEBI:43474"/>
        <dbReference type="ChEBI" id="CHEBI:58359"/>
        <dbReference type="ChEBI" id="CHEBI:78515"/>
        <dbReference type="ChEBI" id="CHEBI:78516"/>
        <dbReference type="ChEBI" id="CHEBI:456216"/>
    </reaction>
</comment>
<dbReference type="PANTHER" id="PTHR11659:SF0">
    <property type="entry name" value="GLUTAMYL-TRNA(GLN) AMIDOTRANSFERASE SUBUNIT B, MITOCHONDRIAL"/>
    <property type="match status" value="1"/>
</dbReference>
<organism evidence="13 14">
    <name type="scientific">Colocasia esculenta</name>
    <name type="common">Wild taro</name>
    <name type="synonym">Arum esculentum</name>
    <dbReference type="NCBI Taxonomy" id="4460"/>
    <lineage>
        <taxon>Eukaryota</taxon>
        <taxon>Viridiplantae</taxon>
        <taxon>Streptophyta</taxon>
        <taxon>Embryophyta</taxon>
        <taxon>Tracheophyta</taxon>
        <taxon>Spermatophyta</taxon>
        <taxon>Magnoliopsida</taxon>
        <taxon>Liliopsida</taxon>
        <taxon>Araceae</taxon>
        <taxon>Aroideae</taxon>
        <taxon>Colocasieae</taxon>
        <taxon>Colocasia</taxon>
    </lineage>
</organism>
<keyword evidence="3 10" id="KW-0436">Ligase</keyword>
<dbReference type="InterPro" id="IPR014746">
    <property type="entry name" value="Gln_synth/guanido_kin_cat_dom"/>
</dbReference>
<dbReference type="OrthoDB" id="1722066at2759"/>
<dbReference type="GO" id="GO:0005524">
    <property type="term" value="F:ATP binding"/>
    <property type="evidence" value="ECO:0007669"/>
    <property type="project" value="UniProtKB-KW"/>
</dbReference>
<dbReference type="SMART" id="SM00845">
    <property type="entry name" value="GatB_Yqey"/>
    <property type="match status" value="1"/>
</dbReference>
<dbReference type="InterPro" id="IPR018027">
    <property type="entry name" value="Asn/Gln_amidotransferase"/>
</dbReference>